<dbReference type="AlphaFoldDB" id="A0A8T0UMG5"/>
<dbReference type="OrthoDB" id="1933368at2759"/>
<dbReference type="Gene3D" id="1.25.40.20">
    <property type="entry name" value="Ankyrin repeat-containing domain"/>
    <property type="match status" value="1"/>
</dbReference>
<dbReference type="InterPro" id="IPR036770">
    <property type="entry name" value="Ankyrin_rpt-contain_sf"/>
</dbReference>
<dbReference type="PANTHER" id="PTHR46224:SF37">
    <property type="entry name" value="OS12G0600100 PROTEIN"/>
    <property type="match status" value="1"/>
</dbReference>
<sequence>MTSAPSECKVAGLQAALDGNLRLLKRRTGLPGSFFTILAKKVDLQGVKDEGQHVLHAAAVMGRLEVCKFLVEELRLDVNSTSTEGVMPMIQAAAMGMSLFCSTFWAVAVTQR</sequence>
<dbReference type="PANTHER" id="PTHR46224">
    <property type="entry name" value="ANKYRIN REPEAT FAMILY PROTEIN"/>
    <property type="match status" value="1"/>
</dbReference>
<dbReference type="Pfam" id="PF13637">
    <property type="entry name" value="Ank_4"/>
    <property type="match status" value="1"/>
</dbReference>
<evidence type="ECO:0000256" key="1">
    <source>
        <dbReference type="SAM" id="Phobius"/>
    </source>
</evidence>
<organism evidence="2 3">
    <name type="scientific">Panicum virgatum</name>
    <name type="common">Blackwell switchgrass</name>
    <dbReference type="NCBI Taxonomy" id="38727"/>
    <lineage>
        <taxon>Eukaryota</taxon>
        <taxon>Viridiplantae</taxon>
        <taxon>Streptophyta</taxon>
        <taxon>Embryophyta</taxon>
        <taxon>Tracheophyta</taxon>
        <taxon>Spermatophyta</taxon>
        <taxon>Magnoliopsida</taxon>
        <taxon>Liliopsida</taxon>
        <taxon>Poales</taxon>
        <taxon>Poaceae</taxon>
        <taxon>PACMAD clade</taxon>
        <taxon>Panicoideae</taxon>
        <taxon>Panicodae</taxon>
        <taxon>Paniceae</taxon>
        <taxon>Panicinae</taxon>
        <taxon>Panicum</taxon>
        <taxon>Panicum sect. Hiantes</taxon>
    </lineage>
</organism>
<keyword evidence="3" id="KW-1185">Reference proteome</keyword>
<name>A0A8T0UMG5_PANVG</name>
<dbReference type="SUPFAM" id="SSF48403">
    <property type="entry name" value="Ankyrin repeat"/>
    <property type="match status" value="1"/>
</dbReference>
<keyword evidence="1" id="KW-1133">Transmembrane helix</keyword>
<evidence type="ECO:0000313" key="3">
    <source>
        <dbReference type="Proteomes" id="UP000823388"/>
    </source>
</evidence>
<proteinExistence type="predicted"/>
<feature type="transmembrane region" description="Helical" evidence="1">
    <location>
        <begin position="89"/>
        <end position="109"/>
    </location>
</feature>
<reference evidence="2" key="1">
    <citation type="submission" date="2020-05" db="EMBL/GenBank/DDBJ databases">
        <title>WGS assembly of Panicum virgatum.</title>
        <authorList>
            <person name="Lovell J.T."/>
            <person name="Jenkins J."/>
            <person name="Shu S."/>
            <person name="Juenger T.E."/>
            <person name="Schmutz J."/>
        </authorList>
    </citation>
    <scope>NUCLEOTIDE SEQUENCE</scope>
    <source>
        <strain evidence="2">AP13</strain>
    </source>
</reference>
<dbReference type="InterPro" id="IPR051616">
    <property type="entry name" value="Cul2-RING_E3_ligase_SR"/>
</dbReference>
<keyword evidence="1" id="KW-0472">Membrane</keyword>
<dbReference type="InterPro" id="IPR002110">
    <property type="entry name" value="Ankyrin_rpt"/>
</dbReference>
<evidence type="ECO:0000313" key="2">
    <source>
        <dbReference type="EMBL" id="KAG2621973.1"/>
    </source>
</evidence>
<protein>
    <submittedName>
        <fullName evidence="2">Uncharacterized protein</fullName>
    </submittedName>
</protein>
<keyword evidence="1" id="KW-0812">Transmembrane</keyword>
<accession>A0A8T0UMG5</accession>
<comment type="caution">
    <text evidence="2">The sequence shown here is derived from an EMBL/GenBank/DDBJ whole genome shotgun (WGS) entry which is preliminary data.</text>
</comment>
<dbReference type="Proteomes" id="UP000823388">
    <property type="component" value="Chromosome 3N"/>
</dbReference>
<gene>
    <name evidence="2" type="ORF">PVAP13_3NG293282</name>
</gene>
<dbReference type="EMBL" id="CM029042">
    <property type="protein sequence ID" value="KAG2621973.1"/>
    <property type="molecule type" value="Genomic_DNA"/>
</dbReference>